<name>A0ABS6FIY4_9FIRM</name>
<protein>
    <submittedName>
        <fullName evidence="1">Transcriptional repressor</fullName>
    </submittedName>
</protein>
<evidence type="ECO:0000313" key="1">
    <source>
        <dbReference type="EMBL" id="MBU5670109.1"/>
    </source>
</evidence>
<keyword evidence="2" id="KW-1185">Reference proteome</keyword>
<dbReference type="Pfam" id="PF01475">
    <property type="entry name" value="FUR"/>
    <property type="match status" value="1"/>
</dbReference>
<dbReference type="Proteomes" id="UP000783742">
    <property type="component" value="Unassembled WGS sequence"/>
</dbReference>
<dbReference type="InterPro" id="IPR002481">
    <property type="entry name" value="FUR"/>
</dbReference>
<organism evidence="1 2">
    <name type="scientific">Peptoniphilus ovalis</name>
    <dbReference type="NCBI Taxonomy" id="2841503"/>
    <lineage>
        <taxon>Bacteria</taxon>
        <taxon>Bacillati</taxon>
        <taxon>Bacillota</taxon>
        <taxon>Tissierellia</taxon>
        <taxon>Tissierellales</taxon>
        <taxon>Peptoniphilaceae</taxon>
        <taxon>Peptoniphilus</taxon>
    </lineage>
</organism>
<evidence type="ECO:0000313" key="2">
    <source>
        <dbReference type="Proteomes" id="UP000783742"/>
    </source>
</evidence>
<dbReference type="CDD" id="cd07153">
    <property type="entry name" value="Fur_like"/>
    <property type="match status" value="1"/>
</dbReference>
<proteinExistence type="predicted"/>
<reference evidence="1 2" key="1">
    <citation type="submission" date="2021-06" db="EMBL/GenBank/DDBJ databases">
        <authorList>
            <person name="Sun Q."/>
            <person name="Li D."/>
        </authorList>
    </citation>
    <scope>NUCLEOTIDE SEQUENCE [LARGE SCALE GENOMIC DNA]</scope>
    <source>
        <strain evidence="1 2">MSJ-1</strain>
    </source>
</reference>
<accession>A0ABS6FIY4</accession>
<dbReference type="PANTHER" id="PTHR33202:SF7">
    <property type="entry name" value="FERRIC UPTAKE REGULATION PROTEIN"/>
    <property type="match status" value="1"/>
</dbReference>
<sequence length="156" mass="18430">MLAGIDQVKEILKENGYKYTSQRAKVFETFVENSDKHLTTEEVYNLVSKKYPELGIATVYRNVSLFTKLGILDQIIFDDNIVRYELRMPHEGHRHHHLICMNCGKVEEFDVDNLDEVEKEIEEKKNFKIIDHTLKFMGYCEDCQKIEEKAKLNEKQ</sequence>
<comment type="caution">
    <text evidence="1">The sequence shown here is derived from an EMBL/GenBank/DDBJ whole genome shotgun (WGS) entry which is preliminary data.</text>
</comment>
<dbReference type="PANTHER" id="PTHR33202">
    <property type="entry name" value="ZINC UPTAKE REGULATION PROTEIN"/>
    <property type="match status" value="1"/>
</dbReference>
<dbReference type="RefSeq" id="WP_216549928.1">
    <property type="nucleotide sequence ID" value="NZ_JAHLQO010000006.1"/>
</dbReference>
<gene>
    <name evidence="1" type="ORF">KQI68_09730</name>
</gene>
<dbReference type="EMBL" id="JAHLQO010000006">
    <property type="protein sequence ID" value="MBU5670109.1"/>
    <property type="molecule type" value="Genomic_DNA"/>
</dbReference>